<feature type="domain" description="N-acetyltransferase" evidence="3">
    <location>
        <begin position="1"/>
        <end position="77"/>
    </location>
</feature>
<dbReference type="Pfam" id="PF00583">
    <property type="entry name" value="Acetyltransf_1"/>
    <property type="match status" value="1"/>
</dbReference>
<dbReference type="RefSeq" id="WP_377785563.1">
    <property type="nucleotide sequence ID" value="NZ_JBHUOC010000001.1"/>
</dbReference>
<evidence type="ECO:0000313" key="4">
    <source>
        <dbReference type="EMBL" id="MDN3712096.1"/>
    </source>
</evidence>
<sequence>MSVYTRPAARGQGYSEAVMNHIADDARAAGMTSLGLHVVKTNTPALRLYARLGFVDSGMGGVVSDMGHPEYRLLLDL</sequence>
<keyword evidence="2" id="KW-0012">Acyltransferase</keyword>
<accession>A0ABT8D741</accession>
<dbReference type="Proteomes" id="UP001243846">
    <property type="component" value="Unassembled WGS sequence"/>
</dbReference>
<keyword evidence="1" id="KW-0808">Transferase</keyword>
<dbReference type="EMBL" id="JAUFRC010000001">
    <property type="protein sequence ID" value="MDN3712096.1"/>
    <property type="molecule type" value="Genomic_DNA"/>
</dbReference>
<comment type="caution">
    <text evidence="4">The sequence shown here is derived from an EMBL/GenBank/DDBJ whole genome shotgun (WGS) entry which is preliminary data.</text>
</comment>
<proteinExistence type="predicted"/>
<dbReference type="InterPro" id="IPR016181">
    <property type="entry name" value="Acyl_CoA_acyltransferase"/>
</dbReference>
<evidence type="ECO:0000259" key="3">
    <source>
        <dbReference type="PROSITE" id="PS51186"/>
    </source>
</evidence>
<dbReference type="SUPFAM" id="SSF55729">
    <property type="entry name" value="Acyl-CoA N-acyltransferases (Nat)"/>
    <property type="match status" value="1"/>
</dbReference>
<reference evidence="5" key="1">
    <citation type="journal article" date="2019" name="Int. J. Syst. Evol. Microbiol.">
        <title>The Global Catalogue of Microorganisms (GCM) 10K type strain sequencing project: providing services to taxonomists for standard genome sequencing and annotation.</title>
        <authorList>
            <consortium name="The Broad Institute Genomics Platform"/>
            <consortium name="The Broad Institute Genome Sequencing Center for Infectious Disease"/>
            <person name="Wu L."/>
            <person name="Ma J."/>
        </authorList>
    </citation>
    <scope>NUCLEOTIDE SEQUENCE [LARGE SCALE GENOMIC DNA]</scope>
    <source>
        <strain evidence="5">CECT 8482</strain>
    </source>
</reference>
<evidence type="ECO:0000313" key="5">
    <source>
        <dbReference type="Proteomes" id="UP001243846"/>
    </source>
</evidence>
<dbReference type="CDD" id="cd04301">
    <property type="entry name" value="NAT_SF"/>
    <property type="match status" value="1"/>
</dbReference>
<dbReference type="Gene3D" id="3.40.630.30">
    <property type="match status" value="1"/>
</dbReference>
<evidence type="ECO:0000256" key="2">
    <source>
        <dbReference type="ARBA" id="ARBA00023315"/>
    </source>
</evidence>
<dbReference type="InterPro" id="IPR050680">
    <property type="entry name" value="YpeA/RimI_acetyltransf"/>
</dbReference>
<dbReference type="PANTHER" id="PTHR43420">
    <property type="entry name" value="ACETYLTRANSFERASE"/>
    <property type="match status" value="1"/>
</dbReference>
<name>A0ABT8D741_9RHOB</name>
<dbReference type="PROSITE" id="PS51186">
    <property type="entry name" value="GNAT"/>
    <property type="match status" value="1"/>
</dbReference>
<protein>
    <submittedName>
        <fullName evidence="4">GNAT family N-acetyltransferase</fullName>
    </submittedName>
</protein>
<evidence type="ECO:0000256" key="1">
    <source>
        <dbReference type="ARBA" id="ARBA00022679"/>
    </source>
</evidence>
<dbReference type="InterPro" id="IPR000182">
    <property type="entry name" value="GNAT_dom"/>
</dbReference>
<gene>
    <name evidence="4" type="ORF">QWZ10_10380</name>
</gene>
<keyword evidence="5" id="KW-1185">Reference proteome</keyword>
<organism evidence="4 5">
    <name type="scientific">Paracoccus cavernae</name>
    <dbReference type="NCBI Taxonomy" id="1571207"/>
    <lineage>
        <taxon>Bacteria</taxon>
        <taxon>Pseudomonadati</taxon>
        <taxon>Pseudomonadota</taxon>
        <taxon>Alphaproteobacteria</taxon>
        <taxon>Rhodobacterales</taxon>
        <taxon>Paracoccaceae</taxon>
        <taxon>Paracoccus</taxon>
    </lineage>
</organism>